<dbReference type="InterPro" id="IPR041497">
    <property type="entry name" value="Thump-like"/>
</dbReference>
<dbReference type="InterPro" id="IPR054168">
    <property type="entry name" value="PG_1098_Fer"/>
</dbReference>
<dbReference type="SUPFAM" id="SSF53335">
    <property type="entry name" value="S-adenosyl-L-methionine-dependent methyltransferases"/>
    <property type="match status" value="1"/>
</dbReference>
<dbReference type="InterPro" id="IPR029063">
    <property type="entry name" value="SAM-dependent_MTases_sf"/>
</dbReference>
<evidence type="ECO:0000259" key="2">
    <source>
        <dbReference type="Pfam" id="PF22013"/>
    </source>
</evidence>
<sequence>MLCQKRGLCPQLWITMCIYAGGYAPRNAYVGLQLIPRHALRRRRNGMWLARISHIEEKTAAHEMANGCGTGSLVGMANLQMSQETREFIRAHAGEDVRELALHTKRDVPGLDLPFALDQIAGREIARTKLPQWAACEGIVYPPHLAMEQCSSQFTAEYKAQVAAQLVEEESEPTLVDLTGGFGVDFSAMVRGFAHGTYVERQERLCEVARHNLRELGLGGRADVVCGDGVDHLAQMPPATLIYLDPARRDEHGARTYAIEDCTPNALALRGQLLDKAPFVMIKLSPMLDWRKTIADFVGSVAQVHITATGNECKEIVVVLARGEHERVRVVCVNDAQRLEFEVGADSAGSWQRADVLDACELGAQRYLYEPNAAIMKAGAFGEITRNYDVRQIGANSHLFVSEHPVADFPGRAFEITALGTMNKRDVRQVLGGISAANVSVRNFPLTVQQLRRKLKLRDGGDVYLFATTVAGGHMLLRTRKLA</sequence>
<reference evidence="3 4" key="1">
    <citation type="journal article" date="2011" name="J. Bacteriol.">
        <title>Genome Sequence of the Probiotic Strain Bifidobacterium animalis subsp. lactis CNCM I-2494.</title>
        <authorList>
            <person name="Chervaux C."/>
            <person name="Grimaldi C."/>
            <person name="Bolotin A."/>
            <person name="Quinquis B."/>
            <person name="Legrain-Raspaud S."/>
            <person name="van Hylckama Vlieg J.E."/>
            <person name="Denariaz G."/>
            <person name="Smokvina T."/>
        </authorList>
    </citation>
    <scope>NUCLEOTIDE SEQUENCE [LARGE SCALE GENOMIC DNA]</scope>
    <source>
        <strain evidence="3 4">CNCM I-2494</strain>
    </source>
</reference>
<feature type="domain" description="PG-1098 ferredoxin-like" evidence="2">
    <location>
        <begin position="367"/>
        <end position="410"/>
    </location>
</feature>
<accession>A0A806FVI6</accession>
<feature type="domain" description="THUMP-like" evidence="1">
    <location>
        <begin position="411"/>
        <end position="480"/>
    </location>
</feature>
<name>A0A806FVI6_BIFAN</name>
<organism evidence="3 4">
    <name type="scientific">Bifidobacterium animalis subsp. lactis CNCM I-2494</name>
    <dbReference type="NCBI Taxonomy" id="1042403"/>
    <lineage>
        <taxon>Bacteria</taxon>
        <taxon>Bacillati</taxon>
        <taxon>Actinomycetota</taxon>
        <taxon>Actinomycetes</taxon>
        <taxon>Bifidobacteriales</taxon>
        <taxon>Bifidobacteriaceae</taxon>
        <taxon>Bifidobacterium</taxon>
    </lineage>
</organism>
<dbReference type="Gene3D" id="3.40.50.150">
    <property type="entry name" value="Vaccinia Virus protein VP39"/>
    <property type="match status" value="1"/>
</dbReference>
<dbReference type="Pfam" id="PF18096">
    <property type="entry name" value="Thump_like"/>
    <property type="match status" value="1"/>
</dbReference>
<dbReference type="Pfam" id="PF22013">
    <property type="entry name" value="PG_1098_Fer"/>
    <property type="match status" value="1"/>
</dbReference>
<evidence type="ECO:0000259" key="1">
    <source>
        <dbReference type="Pfam" id="PF18096"/>
    </source>
</evidence>
<protein>
    <recommendedName>
        <fullName evidence="5">SAM-dependent methyltransferase</fullName>
    </recommendedName>
</protein>
<dbReference type="KEGG" id="bnm:BALAC2494_01042"/>
<dbReference type="Proteomes" id="UP000008394">
    <property type="component" value="Chromosome"/>
</dbReference>
<evidence type="ECO:0000313" key="3">
    <source>
        <dbReference type="EMBL" id="AEK29520.1"/>
    </source>
</evidence>
<dbReference type="Gene3D" id="1.10.10.1110">
    <property type="entry name" value="Methyltransferase PG1098, N-terminal domain"/>
    <property type="match status" value="1"/>
</dbReference>
<dbReference type="EMBL" id="CP002915">
    <property type="protein sequence ID" value="AEK29520.1"/>
    <property type="molecule type" value="Genomic_DNA"/>
</dbReference>
<evidence type="ECO:0000313" key="4">
    <source>
        <dbReference type="Proteomes" id="UP000008394"/>
    </source>
</evidence>
<gene>
    <name evidence="3" type="ORF">BALAC2494_01042</name>
</gene>
<evidence type="ECO:0008006" key="5">
    <source>
        <dbReference type="Google" id="ProtNLM"/>
    </source>
</evidence>
<dbReference type="AlphaFoldDB" id="A0A806FVI6"/>
<proteinExistence type="predicted"/>